<evidence type="ECO:0000256" key="1">
    <source>
        <dbReference type="ARBA" id="ARBA00010873"/>
    </source>
</evidence>
<comment type="similarity">
    <text evidence="1">Belongs to the MobA/MobL family.</text>
</comment>
<accession>A0ABR5H693</accession>
<dbReference type="EMBL" id="JTHG01000184">
    <property type="protein sequence ID" value="KMO19682.1"/>
    <property type="molecule type" value="Genomic_DNA"/>
</dbReference>
<dbReference type="Proteomes" id="UP000036471">
    <property type="component" value="Unassembled WGS sequence"/>
</dbReference>
<dbReference type="Pfam" id="PF13604">
    <property type="entry name" value="AAA_30"/>
    <property type="match status" value="1"/>
</dbReference>
<organism evidence="5 6">
    <name type="scientific">Methylobacterium indicum</name>
    <dbReference type="NCBI Taxonomy" id="1775910"/>
    <lineage>
        <taxon>Bacteria</taxon>
        <taxon>Pseudomonadati</taxon>
        <taxon>Pseudomonadota</taxon>
        <taxon>Alphaproteobacteria</taxon>
        <taxon>Hyphomicrobiales</taxon>
        <taxon>Methylobacteriaceae</taxon>
        <taxon>Methylobacterium</taxon>
    </lineage>
</organism>
<reference evidence="5 6" key="1">
    <citation type="submission" date="2014-11" db="EMBL/GenBank/DDBJ databases">
        <title>Comparative genomics of Methylobacterium species.</title>
        <authorList>
            <person name="Chaudhry V."/>
            <person name="Patil P.B."/>
        </authorList>
    </citation>
    <scope>NUCLEOTIDE SEQUENCE [LARGE SCALE GENOMIC DNA]</scope>
    <source>
        <strain evidence="5 6">SE3.6</strain>
    </source>
</reference>
<dbReference type="Gene3D" id="3.40.50.300">
    <property type="entry name" value="P-loop containing nucleotide triphosphate hydrolases"/>
    <property type="match status" value="2"/>
</dbReference>
<dbReference type="Pfam" id="PF03389">
    <property type="entry name" value="MobA_MobL"/>
    <property type="match status" value="1"/>
</dbReference>
<dbReference type="CDD" id="cd18809">
    <property type="entry name" value="SF1_C_RecD"/>
    <property type="match status" value="1"/>
</dbReference>
<keyword evidence="6" id="KW-1185">Reference proteome</keyword>
<dbReference type="InterPro" id="IPR027417">
    <property type="entry name" value="P-loop_NTPase"/>
</dbReference>
<proteinExistence type="inferred from homology"/>
<dbReference type="Gene3D" id="3.30.930.30">
    <property type="match status" value="1"/>
</dbReference>
<protein>
    <recommendedName>
        <fullName evidence="7">Ti-type conjugative transfer relaxase TraA</fullName>
    </recommendedName>
</protein>
<dbReference type="InterPro" id="IPR014136">
    <property type="entry name" value="TraA_Ti"/>
</dbReference>
<evidence type="ECO:0008006" key="7">
    <source>
        <dbReference type="Google" id="ProtNLM"/>
    </source>
</evidence>
<comment type="caution">
    <text evidence="5">The sequence shown here is derived from an EMBL/GenBank/DDBJ whole genome shotgun (WGS) entry which is preliminary data.</text>
</comment>
<feature type="domain" description="MobA/MobL protein" evidence="4">
    <location>
        <begin position="17"/>
        <end position="230"/>
    </location>
</feature>
<evidence type="ECO:0000313" key="6">
    <source>
        <dbReference type="Proteomes" id="UP000036471"/>
    </source>
</evidence>
<keyword evidence="2" id="KW-0184">Conjugation</keyword>
<dbReference type="Pfam" id="PF01443">
    <property type="entry name" value="Viral_helicase1"/>
    <property type="match status" value="1"/>
</dbReference>
<dbReference type="Gene3D" id="2.30.30.940">
    <property type="match status" value="1"/>
</dbReference>
<dbReference type="SUPFAM" id="SSF52540">
    <property type="entry name" value="P-loop containing nucleoside triphosphate hydrolases"/>
    <property type="match status" value="2"/>
</dbReference>
<dbReference type="InterPro" id="IPR005053">
    <property type="entry name" value="MobA_MobL"/>
</dbReference>
<evidence type="ECO:0000259" key="3">
    <source>
        <dbReference type="Pfam" id="PF01443"/>
    </source>
</evidence>
<dbReference type="CDD" id="cd17933">
    <property type="entry name" value="DEXSc_RecD-like"/>
    <property type="match status" value="1"/>
</dbReference>
<dbReference type="NCBIfam" id="NF041496">
    <property type="entry name" value="MobQ"/>
    <property type="match status" value="1"/>
</dbReference>
<evidence type="ECO:0000259" key="4">
    <source>
        <dbReference type="Pfam" id="PF03389"/>
    </source>
</evidence>
<feature type="domain" description="(+)RNA virus helicase C-terminal" evidence="3">
    <location>
        <begin position="689"/>
        <end position="734"/>
    </location>
</feature>
<dbReference type="NCBIfam" id="TIGR02768">
    <property type="entry name" value="TraA_Ti"/>
    <property type="match status" value="1"/>
</dbReference>
<evidence type="ECO:0000313" key="5">
    <source>
        <dbReference type="EMBL" id="KMO19682.1"/>
    </source>
</evidence>
<dbReference type="InterPro" id="IPR027351">
    <property type="entry name" value="(+)RNA_virus_helicase_core_dom"/>
</dbReference>
<name>A0ABR5H693_9HYPH</name>
<dbReference type="RefSeq" id="WP_048425573.1">
    <property type="nucleotide sequence ID" value="NZ_JTHF01000006.1"/>
</dbReference>
<sequence length="1074" mass="114526">MAIYYCQMSVVARSSGRSAVAAAAYRAGERLENLRDGLVHNYAGRIGIGPSGIVLPQGVEAAWATDRSALWNAAEVAEKRVDARVAREFVVALPHELSGEARLALTRAFAQDLADRTGAAVDFAIHEPHSRGDERNHHAHLLMTTRVIEAGGLGAKTFLELANKQLMPRGLPTTQAQLIAIRQAWEGLANAHLAREGLDLTVDHRSHAERGLTLVPTQHVGVAATSVQRRGGTIERKRLDPADAAHNAAVIAQRPQEVLELVTGEKSVFDARDIARALHRALDDDAAAFQNAFAMVMASPALVVLQPESTDPLTGEVSAARYTTHEMLAIETGMAQAAGRMQASHRHRVEEGHVAGAIAAQDAAIRASTGEASAGLSPEQREAIQHVTGPERIAAVVGFAGAGKSTMLAAARAAWEAQGYRVHGAALAGKAAEGLEESSGIASRTLASWELGWRNERGLLGNGDVLVIDEAGMVGSRQLARFVAEVEARGAKLVLVGDHEQLQAIGAGAPFRAIAEAIGHAELSDIRRQREPWQRAASVAFASHRTTEGLQAYQKAGAIEIAPDRAHAEAMIVRDYLADRERRPTGSRVVLAHRRADVRALNDGIRAALQKREALAQGEEAGERAFATNDGERWFAPGDRLVFLENDRALGVKNGMLGTVEAAAAGRIVVRLDGAEERRVEVATDAYQALDHGYATTIHKSQGATVDRAFVLASTTLDRHLTYVAMTRHRDAAQLYVDGSEFGLSGPTEARAALPARFAARLSRAGTKETTLDYAPAYAARRGIAERFGLGSTIALKPNGAGEATTRSRRGLFSGLRLSRPGPVEVPVAPAPRRDPFAGLKLRPGRPSQSEPAIVPVAGLRPTNAAGKIPDPGGTRSPAEFGFEAALGRYLRAFDARERQVVAGLPVLEGQARELSAAKAALEQVRPGVGETLRSALQHDPEAAPALAMPPGRARVAALTAVLDREAAVLADPASRAERFVRSWSDLRAQRAALPGREHEKARGAVEDRMRALRLSLTDDPALETALALRRGDLGIALRAEPELGLSHELERSLAPERSLTHERALSLGPSLGL</sequence>
<evidence type="ECO:0000256" key="2">
    <source>
        <dbReference type="ARBA" id="ARBA00022971"/>
    </source>
</evidence>
<gene>
    <name evidence="5" type="ORF">QR79_19370</name>
</gene>